<dbReference type="EMBL" id="CAXLJM020000004">
    <property type="protein sequence ID" value="CAL8069743.1"/>
    <property type="molecule type" value="Genomic_DNA"/>
</dbReference>
<keyword evidence="1" id="KW-0175">Coiled coil</keyword>
<protein>
    <submittedName>
        <fullName evidence="2">Uncharacterized protein</fullName>
    </submittedName>
</protein>
<feature type="coiled-coil region" evidence="1">
    <location>
        <begin position="41"/>
        <end position="79"/>
    </location>
</feature>
<evidence type="ECO:0000256" key="1">
    <source>
        <dbReference type="SAM" id="Coils"/>
    </source>
</evidence>
<organism evidence="2 3">
    <name type="scientific">Orchesella dallaii</name>
    <dbReference type="NCBI Taxonomy" id="48710"/>
    <lineage>
        <taxon>Eukaryota</taxon>
        <taxon>Metazoa</taxon>
        <taxon>Ecdysozoa</taxon>
        <taxon>Arthropoda</taxon>
        <taxon>Hexapoda</taxon>
        <taxon>Collembola</taxon>
        <taxon>Entomobryomorpha</taxon>
        <taxon>Entomobryoidea</taxon>
        <taxon>Orchesellidae</taxon>
        <taxon>Orchesellinae</taxon>
        <taxon>Orchesella</taxon>
    </lineage>
</organism>
<evidence type="ECO:0000313" key="3">
    <source>
        <dbReference type="Proteomes" id="UP001642540"/>
    </source>
</evidence>
<gene>
    <name evidence="2" type="ORF">ODALV1_LOCUS921</name>
</gene>
<keyword evidence="3" id="KW-1185">Reference proteome</keyword>
<feature type="coiled-coil region" evidence="1">
    <location>
        <begin position="181"/>
        <end position="229"/>
    </location>
</feature>
<comment type="caution">
    <text evidence="2">The sequence shown here is derived from an EMBL/GenBank/DDBJ whole genome shotgun (WGS) entry which is preliminary data.</text>
</comment>
<sequence>MMASRRVTKEQMLKSVDEKIEGVQRSMRETLVVVFDATSDVNNTFNQLKEVSANVKATKDEMKEIKDSIIKEKADVENQRHGVIKIREALDVKESELQKREVNQREREQKFAKYEDGVNGRLAVLKKGEETLQADRKNFQDQESKQRKLIMELNLREGDCRKKEELLAKRETELAAKERGKEQALKQAHQIQIEMEHKQQEILAKERKIEMLMKENETVKRDLQQRQSELNIRESEINDKVVNFQDIEAQLALDNYEGQGPKSRMGPNANINTPPANRLSETWVPAREFLNSVKEYVDPSEWDTLMKLATAFPTETYIKCPRMSFAVGLEQQGGRIDEFVCGHGESPNNTASNTITQMRKKVKELHFSGRNPSRAASHKGPLF</sequence>
<dbReference type="Proteomes" id="UP001642540">
    <property type="component" value="Unassembled WGS sequence"/>
</dbReference>
<proteinExistence type="predicted"/>
<name>A0ABP1PK45_9HEXA</name>
<reference evidence="2 3" key="1">
    <citation type="submission" date="2024-08" db="EMBL/GenBank/DDBJ databases">
        <authorList>
            <person name="Cucini C."/>
            <person name="Frati F."/>
        </authorList>
    </citation>
    <scope>NUCLEOTIDE SEQUENCE [LARGE SCALE GENOMIC DNA]</scope>
</reference>
<accession>A0ABP1PK45</accession>
<evidence type="ECO:0000313" key="2">
    <source>
        <dbReference type="EMBL" id="CAL8069743.1"/>
    </source>
</evidence>